<evidence type="ECO:0000256" key="3">
    <source>
        <dbReference type="ARBA" id="ARBA00022729"/>
    </source>
</evidence>
<gene>
    <name evidence="5" type="ORF">HYZ11_06095</name>
</gene>
<name>A0A932HWT3_UNCTE</name>
<dbReference type="PANTHER" id="PTHR30024:SF47">
    <property type="entry name" value="TAURINE-BINDING PERIPLASMIC PROTEIN"/>
    <property type="match status" value="1"/>
</dbReference>
<dbReference type="Proteomes" id="UP000782312">
    <property type="component" value="Unassembled WGS sequence"/>
</dbReference>
<reference evidence="5" key="1">
    <citation type="submission" date="2020-07" db="EMBL/GenBank/DDBJ databases">
        <title>Huge and variable diversity of episymbiotic CPR bacteria and DPANN archaea in groundwater ecosystems.</title>
        <authorList>
            <person name="He C.Y."/>
            <person name="Keren R."/>
            <person name="Whittaker M."/>
            <person name="Farag I.F."/>
            <person name="Doudna J."/>
            <person name="Cate J.H.D."/>
            <person name="Banfield J.F."/>
        </authorList>
    </citation>
    <scope>NUCLEOTIDE SEQUENCE</scope>
    <source>
        <strain evidence="5">NC_groundwater_763_Ag_S-0.2um_68_21</strain>
    </source>
</reference>
<feature type="domain" description="SsuA/THI5-like" evidence="4">
    <location>
        <begin position="60"/>
        <end position="271"/>
    </location>
</feature>
<dbReference type="Gene3D" id="3.40.190.10">
    <property type="entry name" value="Periplasmic binding protein-like II"/>
    <property type="match status" value="2"/>
</dbReference>
<dbReference type="GO" id="GO:0042597">
    <property type="term" value="C:periplasmic space"/>
    <property type="evidence" value="ECO:0007669"/>
    <property type="project" value="UniProtKB-SubCell"/>
</dbReference>
<dbReference type="PANTHER" id="PTHR30024">
    <property type="entry name" value="ALIPHATIC SULFONATES-BINDING PROTEIN-RELATED"/>
    <property type="match status" value="1"/>
</dbReference>
<comment type="caution">
    <text evidence="5">The sequence shown here is derived from an EMBL/GenBank/DDBJ whole genome shotgun (WGS) entry which is preliminary data.</text>
</comment>
<evidence type="ECO:0000256" key="1">
    <source>
        <dbReference type="ARBA" id="ARBA00004418"/>
    </source>
</evidence>
<comment type="similarity">
    <text evidence="2">Belongs to the bacterial solute-binding protein SsuA/TauA family.</text>
</comment>
<proteinExistence type="inferred from homology"/>
<dbReference type="AlphaFoldDB" id="A0A932HWT3"/>
<keyword evidence="3" id="KW-0732">Signal</keyword>
<organism evidence="5 6">
    <name type="scientific">Tectimicrobiota bacterium</name>
    <dbReference type="NCBI Taxonomy" id="2528274"/>
    <lineage>
        <taxon>Bacteria</taxon>
        <taxon>Pseudomonadati</taxon>
        <taxon>Nitrospinota/Tectimicrobiota group</taxon>
        <taxon>Candidatus Tectimicrobiota</taxon>
    </lineage>
</organism>
<evidence type="ECO:0000256" key="2">
    <source>
        <dbReference type="ARBA" id="ARBA00010742"/>
    </source>
</evidence>
<evidence type="ECO:0000259" key="4">
    <source>
        <dbReference type="Pfam" id="PF09084"/>
    </source>
</evidence>
<protein>
    <submittedName>
        <fullName evidence="5">ABC transporter substrate-binding protein</fullName>
    </submittedName>
</protein>
<accession>A0A932HWT3</accession>
<dbReference type="SUPFAM" id="SSF53850">
    <property type="entry name" value="Periplasmic binding protein-like II"/>
    <property type="match status" value="1"/>
</dbReference>
<dbReference type="EMBL" id="JACPUR010000016">
    <property type="protein sequence ID" value="MBI3127155.1"/>
    <property type="molecule type" value="Genomic_DNA"/>
</dbReference>
<dbReference type="InterPro" id="IPR015168">
    <property type="entry name" value="SsuA/THI5"/>
</dbReference>
<evidence type="ECO:0000313" key="6">
    <source>
        <dbReference type="Proteomes" id="UP000782312"/>
    </source>
</evidence>
<comment type="subcellular location">
    <subcellularLocation>
        <location evidence="1">Periplasm</location>
    </subcellularLocation>
</comment>
<dbReference type="Pfam" id="PF09084">
    <property type="entry name" value="NMT1"/>
    <property type="match status" value="1"/>
</dbReference>
<sequence>MALHAKCRAFIAGAFPPRRSSMRPARIFWAAAALLLAMASHSAAAELRVVRLSFTNGWNALPALVAIERGFFAQEGLVVSGLAVPSVNAIGNSLLAGSSDLAILPQRNFLKMAQLKMPIRAISISGWDTQMQLVVPASDARTKSLNDLKGKSMALGVASNALPAFIRLLNQSNMTLKDVEIRFLDSSKLTQVFPAKMADAIFETRHFTDVMTMKKLGRVAVGHEEIKEKIGLIQSDPLLARQEFIEKEPETVQRFVNAWVKALQYIQQDSKDASRVLTIFFHRLGVASVDEKLAHSWVTYSRHDRYFWSESDIADAKYNAWGLKEAGQLKAVPEDLEKYIDNRFARKAMEKLKAELPPSPAAK</sequence>
<evidence type="ECO:0000313" key="5">
    <source>
        <dbReference type="EMBL" id="MBI3127155.1"/>
    </source>
</evidence>